<protein>
    <submittedName>
        <fullName evidence="1">Uncharacterized protein</fullName>
    </submittedName>
</protein>
<dbReference type="VEuPathDB" id="FungiDB:ASPGLDRAFT_729453"/>
<keyword evidence="2" id="KW-1185">Reference proteome</keyword>
<dbReference type="GeneID" id="34465903"/>
<reference evidence="2" key="1">
    <citation type="journal article" date="2017" name="Genome Biol.">
        <title>Comparative genomics reveals high biological diversity and specific adaptations in the industrially and medically important fungal genus Aspergillus.</title>
        <authorList>
            <person name="de Vries R.P."/>
            <person name="Riley R."/>
            <person name="Wiebenga A."/>
            <person name="Aguilar-Osorio G."/>
            <person name="Amillis S."/>
            <person name="Uchima C.A."/>
            <person name="Anderluh G."/>
            <person name="Asadollahi M."/>
            <person name="Askin M."/>
            <person name="Barry K."/>
            <person name="Battaglia E."/>
            <person name="Bayram O."/>
            <person name="Benocci T."/>
            <person name="Braus-Stromeyer S.A."/>
            <person name="Caldana C."/>
            <person name="Canovas D."/>
            <person name="Cerqueira G.C."/>
            <person name="Chen F."/>
            <person name="Chen W."/>
            <person name="Choi C."/>
            <person name="Clum A."/>
            <person name="Dos Santos R.A."/>
            <person name="Damasio A.R."/>
            <person name="Diallinas G."/>
            <person name="Emri T."/>
            <person name="Fekete E."/>
            <person name="Flipphi M."/>
            <person name="Freyberg S."/>
            <person name="Gallo A."/>
            <person name="Gournas C."/>
            <person name="Habgood R."/>
            <person name="Hainaut M."/>
            <person name="Harispe M.L."/>
            <person name="Henrissat B."/>
            <person name="Hilden K.S."/>
            <person name="Hope R."/>
            <person name="Hossain A."/>
            <person name="Karabika E."/>
            <person name="Karaffa L."/>
            <person name="Karanyi Z."/>
            <person name="Krasevec N."/>
            <person name="Kuo A."/>
            <person name="Kusch H."/>
            <person name="LaButti K."/>
            <person name="Lagendijk E.L."/>
            <person name="Lapidus A."/>
            <person name="Levasseur A."/>
            <person name="Lindquist E."/>
            <person name="Lipzen A."/>
            <person name="Logrieco A.F."/>
            <person name="MacCabe A."/>
            <person name="Maekelae M.R."/>
            <person name="Malavazi I."/>
            <person name="Melin P."/>
            <person name="Meyer V."/>
            <person name="Mielnichuk N."/>
            <person name="Miskei M."/>
            <person name="Molnar A.P."/>
            <person name="Mule G."/>
            <person name="Ngan C.Y."/>
            <person name="Orejas M."/>
            <person name="Orosz E."/>
            <person name="Ouedraogo J.P."/>
            <person name="Overkamp K.M."/>
            <person name="Park H.-S."/>
            <person name="Perrone G."/>
            <person name="Piumi F."/>
            <person name="Punt P.J."/>
            <person name="Ram A.F."/>
            <person name="Ramon A."/>
            <person name="Rauscher S."/>
            <person name="Record E."/>
            <person name="Riano-Pachon D.M."/>
            <person name="Robert V."/>
            <person name="Roehrig J."/>
            <person name="Ruller R."/>
            <person name="Salamov A."/>
            <person name="Salih N.S."/>
            <person name="Samson R.A."/>
            <person name="Sandor E."/>
            <person name="Sanguinetti M."/>
            <person name="Schuetze T."/>
            <person name="Sepcic K."/>
            <person name="Shelest E."/>
            <person name="Sherlock G."/>
            <person name="Sophianopoulou V."/>
            <person name="Squina F.M."/>
            <person name="Sun H."/>
            <person name="Susca A."/>
            <person name="Todd R.B."/>
            <person name="Tsang A."/>
            <person name="Unkles S.E."/>
            <person name="van de Wiele N."/>
            <person name="van Rossen-Uffink D."/>
            <person name="Oliveira J.V."/>
            <person name="Vesth T.C."/>
            <person name="Visser J."/>
            <person name="Yu J.-H."/>
            <person name="Zhou M."/>
            <person name="Andersen M.R."/>
            <person name="Archer D.B."/>
            <person name="Baker S.E."/>
            <person name="Benoit I."/>
            <person name="Brakhage A.A."/>
            <person name="Braus G.H."/>
            <person name="Fischer R."/>
            <person name="Frisvad J.C."/>
            <person name="Goldman G.H."/>
            <person name="Houbraken J."/>
            <person name="Oakley B."/>
            <person name="Pocsi I."/>
            <person name="Scazzocchio C."/>
            <person name="Seiboth B."/>
            <person name="vanKuyk P.A."/>
            <person name="Wortman J."/>
            <person name="Dyer P.S."/>
            <person name="Grigoriev I.V."/>
        </authorList>
    </citation>
    <scope>NUCLEOTIDE SEQUENCE [LARGE SCALE GENOMIC DNA]</scope>
    <source>
        <strain evidence="2">CBS 516.65</strain>
    </source>
</reference>
<sequence>MLTQQPPLRFLGVIETWIDLEWPLFTQILVQPNDEAVNDYNLLMSGQDPLVLWNNPHPFKRNDWELRAETEKVTTTYMRDCDLITFCGYCYLFKWENASNYLDHWIVSLGRHKRIRGLFRKPI</sequence>
<dbReference type="RefSeq" id="XP_022405341.1">
    <property type="nucleotide sequence ID" value="XM_022549643.1"/>
</dbReference>
<dbReference type="EMBL" id="KV878889">
    <property type="protein sequence ID" value="OJJ88665.1"/>
    <property type="molecule type" value="Genomic_DNA"/>
</dbReference>
<name>A0A1L9VXN2_ASPGL</name>
<evidence type="ECO:0000313" key="2">
    <source>
        <dbReference type="Proteomes" id="UP000184300"/>
    </source>
</evidence>
<dbReference type="AlphaFoldDB" id="A0A1L9VXN2"/>
<dbReference type="Proteomes" id="UP000184300">
    <property type="component" value="Unassembled WGS sequence"/>
</dbReference>
<organism evidence="1 2">
    <name type="scientific">Aspergillus glaucus CBS 516.65</name>
    <dbReference type="NCBI Taxonomy" id="1160497"/>
    <lineage>
        <taxon>Eukaryota</taxon>
        <taxon>Fungi</taxon>
        <taxon>Dikarya</taxon>
        <taxon>Ascomycota</taxon>
        <taxon>Pezizomycotina</taxon>
        <taxon>Eurotiomycetes</taxon>
        <taxon>Eurotiomycetidae</taxon>
        <taxon>Eurotiales</taxon>
        <taxon>Aspergillaceae</taxon>
        <taxon>Aspergillus</taxon>
        <taxon>Aspergillus subgen. Aspergillus</taxon>
    </lineage>
</organism>
<proteinExistence type="predicted"/>
<evidence type="ECO:0000313" key="1">
    <source>
        <dbReference type="EMBL" id="OJJ88665.1"/>
    </source>
</evidence>
<gene>
    <name evidence="1" type="ORF">ASPGLDRAFT_729453</name>
</gene>
<accession>A0A1L9VXN2</accession>